<sequence length="60" mass="6657">MTPKGRVTLHYMLRGGYSHGFGSAVRAEVSVYSALVSAWKPSSRWLPSQNGLLLEPPQRQ</sequence>
<reference evidence="1" key="1">
    <citation type="journal article" date="2015" name="Nature">
        <title>Complex archaea that bridge the gap between prokaryotes and eukaryotes.</title>
        <authorList>
            <person name="Spang A."/>
            <person name="Saw J.H."/>
            <person name="Jorgensen S.L."/>
            <person name="Zaremba-Niedzwiedzka K."/>
            <person name="Martijn J."/>
            <person name="Lind A.E."/>
            <person name="van Eijk R."/>
            <person name="Schleper C."/>
            <person name="Guy L."/>
            <person name="Ettema T.J."/>
        </authorList>
    </citation>
    <scope>NUCLEOTIDE SEQUENCE</scope>
</reference>
<name>A0A0F9B1A5_9ZZZZ</name>
<protein>
    <submittedName>
        <fullName evidence="1">Uncharacterized protein</fullName>
    </submittedName>
</protein>
<feature type="non-terminal residue" evidence="1">
    <location>
        <position position="60"/>
    </location>
</feature>
<organism evidence="1">
    <name type="scientific">marine sediment metagenome</name>
    <dbReference type="NCBI Taxonomy" id="412755"/>
    <lineage>
        <taxon>unclassified sequences</taxon>
        <taxon>metagenomes</taxon>
        <taxon>ecological metagenomes</taxon>
    </lineage>
</organism>
<gene>
    <name evidence="1" type="ORF">LCGC14_2783410</name>
</gene>
<proteinExistence type="predicted"/>
<dbReference type="AlphaFoldDB" id="A0A0F9B1A5"/>
<accession>A0A0F9B1A5</accession>
<evidence type="ECO:0000313" key="1">
    <source>
        <dbReference type="EMBL" id="KKK84429.1"/>
    </source>
</evidence>
<dbReference type="EMBL" id="LAZR01051781">
    <property type="protein sequence ID" value="KKK84429.1"/>
    <property type="molecule type" value="Genomic_DNA"/>
</dbReference>
<comment type="caution">
    <text evidence="1">The sequence shown here is derived from an EMBL/GenBank/DDBJ whole genome shotgun (WGS) entry which is preliminary data.</text>
</comment>